<accession>A0ACC0WHB2</accession>
<keyword evidence="2" id="KW-1185">Reference proteome</keyword>
<evidence type="ECO:0000313" key="1">
    <source>
        <dbReference type="EMBL" id="KAI9917473.1"/>
    </source>
</evidence>
<dbReference type="EMBL" id="CM047592">
    <property type="protein sequence ID" value="KAI9917473.1"/>
    <property type="molecule type" value="Genomic_DNA"/>
</dbReference>
<name>A0ACC0WHB2_9STRA</name>
<protein>
    <submittedName>
        <fullName evidence="1">Uncharacterized protein</fullName>
    </submittedName>
</protein>
<gene>
    <name evidence="1" type="ORF">PsorP6_012537</name>
</gene>
<sequence length="195" mass="21927">MLFDRVFERRKESATTTRSKTRWKKEASHEYIVTRALELLDMLTCSRRICLLILEAGDALDALFTAYEAATMAYATSSPIQQLLAQYLGRILVHLSSDPLEFLKTLYDHRAKLPRTILSNMLSPVPEVAERAEEIVLNLVASDFATCPLCLDLIETENVRLVLQICFVSKRPPVKVTAARKLVAIVYSNPSVVNG</sequence>
<reference evidence="1 2" key="1">
    <citation type="journal article" date="2022" name="bioRxiv">
        <title>The genome of the oomycete Peronosclerospora sorghi, a cosmopolitan pathogen of maize and sorghum, is inflated with dispersed pseudogenes.</title>
        <authorList>
            <person name="Fletcher K."/>
            <person name="Martin F."/>
            <person name="Isakeit T."/>
            <person name="Cavanaugh K."/>
            <person name="Magill C."/>
            <person name="Michelmore R."/>
        </authorList>
    </citation>
    <scope>NUCLEOTIDE SEQUENCE [LARGE SCALE GENOMIC DNA]</scope>
    <source>
        <strain evidence="1">P6</strain>
    </source>
</reference>
<organism evidence="1 2">
    <name type="scientific">Peronosclerospora sorghi</name>
    <dbReference type="NCBI Taxonomy" id="230839"/>
    <lineage>
        <taxon>Eukaryota</taxon>
        <taxon>Sar</taxon>
        <taxon>Stramenopiles</taxon>
        <taxon>Oomycota</taxon>
        <taxon>Peronosporomycetes</taxon>
        <taxon>Peronosporales</taxon>
        <taxon>Peronosporaceae</taxon>
        <taxon>Peronosclerospora</taxon>
    </lineage>
</organism>
<evidence type="ECO:0000313" key="2">
    <source>
        <dbReference type="Proteomes" id="UP001163321"/>
    </source>
</evidence>
<proteinExistence type="predicted"/>
<comment type="caution">
    <text evidence="1">The sequence shown here is derived from an EMBL/GenBank/DDBJ whole genome shotgun (WGS) entry which is preliminary data.</text>
</comment>
<dbReference type="Proteomes" id="UP001163321">
    <property type="component" value="Chromosome 13"/>
</dbReference>